<proteinExistence type="predicted"/>
<evidence type="ECO:0008006" key="2">
    <source>
        <dbReference type="Google" id="ProtNLM"/>
    </source>
</evidence>
<dbReference type="AlphaFoldDB" id="A0A382FZH1"/>
<accession>A0A382FZH1</accession>
<protein>
    <recommendedName>
        <fullName evidence="2">Lipoprotein</fullName>
    </recommendedName>
</protein>
<dbReference type="EMBL" id="UINC01052749">
    <property type="protein sequence ID" value="SVB68438.1"/>
    <property type="molecule type" value="Genomic_DNA"/>
</dbReference>
<reference evidence="1" key="1">
    <citation type="submission" date="2018-05" db="EMBL/GenBank/DDBJ databases">
        <authorList>
            <person name="Lanie J.A."/>
            <person name="Ng W.-L."/>
            <person name="Kazmierczak K.M."/>
            <person name="Andrzejewski T.M."/>
            <person name="Davidsen T.M."/>
            <person name="Wayne K.J."/>
            <person name="Tettelin H."/>
            <person name="Glass J.I."/>
            <person name="Rusch D."/>
            <person name="Podicherti R."/>
            <person name="Tsui H.-C.T."/>
            <person name="Winkler M.E."/>
        </authorList>
    </citation>
    <scope>NUCLEOTIDE SEQUENCE</scope>
</reference>
<name>A0A382FZH1_9ZZZZ</name>
<gene>
    <name evidence="1" type="ORF">METZ01_LOCUS221292</name>
</gene>
<dbReference type="PROSITE" id="PS51257">
    <property type="entry name" value="PROKAR_LIPOPROTEIN"/>
    <property type="match status" value="1"/>
</dbReference>
<organism evidence="1">
    <name type="scientific">marine metagenome</name>
    <dbReference type="NCBI Taxonomy" id="408172"/>
    <lineage>
        <taxon>unclassified sequences</taxon>
        <taxon>metagenomes</taxon>
        <taxon>ecological metagenomes</taxon>
    </lineage>
</organism>
<sequence length="249" mass="29245">MRIYLLILFTLVLGACTKTVETVYHEDKDLTRFTTKPFKTEKKNKEIELVAEKECAGKVICTDQEIKLRVIHAGRFTFLKGKDLDLETEQGQINLNQRDYSYTYDILRKAKDGTSGLLTEQFLIWVSEPDFKKAAHAEQATLYIGEFAFELTSEERIPWQILMDKGRLLEIMDEEQQREYGQYQHETKGKKQHDLRKKRMVSEAAESTWKMVQDSNNPEDFRYFLEQFPDSPYAIPAKLKLKQLERGKE</sequence>
<evidence type="ECO:0000313" key="1">
    <source>
        <dbReference type="EMBL" id="SVB68438.1"/>
    </source>
</evidence>